<evidence type="ECO:0000256" key="1">
    <source>
        <dbReference type="SAM" id="SignalP"/>
    </source>
</evidence>
<keyword evidence="1" id="KW-0732">Signal</keyword>
<dbReference type="Proteomes" id="UP000832034">
    <property type="component" value="Chromosome"/>
</dbReference>
<keyword evidence="3" id="KW-1185">Reference proteome</keyword>
<feature type="signal peptide" evidence="1">
    <location>
        <begin position="1"/>
        <end position="18"/>
    </location>
</feature>
<accession>A0ABY4EB22</accession>
<sequence>MKKWLGVVVLCCSMSAMANEMHEVCTDSAEFGGEVFELRQLGVGRDTALSLVKDALKDVRGEERIVAGQLLNAVVNGVYDIDLDADELAALNESEVAMLKQVFVETMRDECQSKMND</sequence>
<reference evidence="2" key="2">
    <citation type="journal article" date="2022" name="Res Sq">
        <title>Evolution of multicellular longitudinally dividing oral cavity symbionts (Neisseriaceae).</title>
        <authorList>
            <person name="Nyongesa S."/>
            <person name="Weber P."/>
            <person name="Bernet E."/>
            <person name="Pullido F."/>
            <person name="Nieckarz M."/>
            <person name="Delaby M."/>
            <person name="Nieves C."/>
            <person name="Viehboeck T."/>
            <person name="Krause N."/>
            <person name="Rivera-Millot A."/>
            <person name="Nakamura A."/>
            <person name="Vischer N."/>
            <person name="VanNieuwenhze M."/>
            <person name="Brun Y."/>
            <person name="Cava F."/>
            <person name="Bulgheresi S."/>
            <person name="Veyrier F."/>
        </authorList>
    </citation>
    <scope>NUCLEOTIDE SEQUENCE</scope>
    <source>
        <strain evidence="2">SAG 1488-6</strain>
    </source>
</reference>
<reference evidence="2" key="1">
    <citation type="submission" date="2021-12" db="EMBL/GenBank/DDBJ databases">
        <authorList>
            <person name="Veyrier F.J."/>
        </authorList>
    </citation>
    <scope>NUCLEOTIDE SEQUENCE</scope>
    <source>
        <strain evidence="2">SAG 1488-6</strain>
    </source>
</reference>
<name>A0ABY4EB22_VITST</name>
<evidence type="ECO:0000313" key="2">
    <source>
        <dbReference type="EMBL" id="UOO92950.1"/>
    </source>
</evidence>
<organism evidence="2 3">
    <name type="scientific">Vitreoscilla stercoraria</name>
    <dbReference type="NCBI Taxonomy" id="61"/>
    <lineage>
        <taxon>Bacteria</taxon>
        <taxon>Pseudomonadati</taxon>
        <taxon>Pseudomonadota</taxon>
        <taxon>Betaproteobacteria</taxon>
        <taxon>Neisseriales</taxon>
        <taxon>Neisseriaceae</taxon>
        <taxon>Vitreoscilla</taxon>
    </lineage>
</organism>
<evidence type="ECO:0000313" key="3">
    <source>
        <dbReference type="Proteomes" id="UP000832034"/>
    </source>
</evidence>
<feature type="chain" id="PRO_5046839795" evidence="1">
    <location>
        <begin position="19"/>
        <end position="117"/>
    </location>
</feature>
<dbReference type="EMBL" id="CP091512">
    <property type="protein sequence ID" value="UOO92950.1"/>
    <property type="molecule type" value="Genomic_DNA"/>
</dbReference>
<protein>
    <submittedName>
        <fullName evidence="2">Uncharacterized protein</fullName>
    </submittedName>
</protein>
<proteinExistence type="predicted"/>
<gene>
    <name evidence="2" type="ORF">LVJ81_02605</name>
</gene>
<dbReference type="RefSeq" id="WP_019958140.1">
    <property type="nucleotide sequence ID" value="NZ_CP091512.1"/>
</dbReference>